<dbReference type="Gene3D" id="3.40.1190.10">
    <property type="entry name" value="Mur-like, catalytic domain"/>
    <property type="match status" value="1"/>
</dbReference>
<evidence type="ECO:0000256" key="3">
    <source>
        <dbReference type="ARBA" id="ARBA00022741"/>
    </source>
</evidence>
<comment type="caution">
    <text evidence="7">The sequence shown here is derived from an EMBL/GenBank/DDBJ whole genome shotgun (WGS) entry which is preliminary data.</text>
</comment>
<dbReference type="STRING" id="445971.ANASTE_01112"/>
<dbReference type="Pfam" id="PF02875">
    <property type="entry name" value="Mur_ligase_C"/>
    <property type="match status" value="1"/>
</dbReference>
<evidence type="ECO:0000256" key="1">
    <source>
        <dbReference type="ARBA" id="ARBA00004752"/>
    </source>
</evidence>
<dbReference type="GO" id="GO:0004326">
    <property type="term" value="F:tetrahydrofolylpolyglutamate synthase activity"/>
    <property type="evidence" value="ECO:0007669"/>
    <property type="project" value="InterPro"/>
</dbReference>
<dbReference type="HOGENOM" id="CLU_022291_4_2_9"/>
<dbReference type="GO" id="GO:0005524">
    <property type="term" value="F:ATP binding"/>
    <property type="evidence" value="ECO:0007669"/>
    <property type="project" value="UniProtKB-KW"/>
</dbReference>
<dbReference type="EMBL" id="ABIL02000006">
    <property type="protein sequence ID" value="EDS71413.1"/>
    <property type="molecule type" value="Genomic_DNA"/>
</dbReference>
<gene>
    <name evidence="7" type="primary">murE</name>
    <name evidence="7" type="ORF">ANASTE_01112</name>
</gene>
<dbReference type="SUPFAM" id="SSF53623">
    <property type="entry name" value="MurD-like peptide ligases, catalytic domain"/>
    <property type="match status" value="1"/>
</dbReference>
<comment type="pathway">
    <text evidence="1">Cell wall biogenesis; peptidoglycan biosynthesis.</text>
</comment>
<dbReference type="Pfam" id="PF08245">
    <property type="entry name" value="Mur_ligase_M"/>
    <property type="match status" value="1"/>
</dbReference>
<evidence type="ECO:0000259" key="5">
    <source>
        <dbReference type="Pfam" id="PF02875"/>
    </source>
</evidence>
<dbReference type="InterPro" id="IPR036565">
    <property type="entry name" value="Mur-like_cat_sf"/>
</dbReference>
<keyword evidence="2 7" id="KW-0436">Ligase</keyword>
<keyword evidence="3" id="KW-0547">Nucleotide-binding</keyword>
<accession>B1CAW6</accession>
<dbReference type="InterPro" id="IPR018109">
    <property type="entry name" value="Folylpolyglutamate_synth_CS"/>
</dbReference>
<name>B1CAW6_9FIRM</name>
<dbReference type="Proteomes" id="UP000005178">
    <property type="component" value="Unassembled WGS sequence"/>
</dbReference>
<dbReference type="InterPro" id="IPR004101">
    <property type="entry name" value="Mur_ligase_C"/>
</dbReference>
<dbReference type="eggNOG" id="COG0769">
    <property type="taxonomic scope" value="Bacteria"/>
</dbReference>
<evidence type="ECO:0000256" key="4">
    <source>
        <dbReference type="ARBA" id="ARBA00022840"/>
    </source>
</evidence>
<keyword evidence="8" id="KW-1185">Reference proteome</keyword>
<proteinExistence type="predicted"/>
<dbReference type="EC" id="6.3.2.13" evidence="7"/>
<feature type="domain" description="Mur ligase C-terminal" evidence="5">
    <location>
        <begin position="244"/>
        <end position="373"/>
    </location>
</feature>
<sequence length="408" mass="46781">MFYSDKTEKLKLIGVTGTKGKSTTSFFIKNILDLYLKSKGKMSSGIISTIDTYDGSELSESLLTTPESLEFYKLLNNAVNNELEYFVCEISSIAYKYSRVYGANFNVGVFLNIGYDHISDVEHKDFDDYFSSKIKLLENSEYIVINKDLLRYDEINEVLNNKEKDKIFTFSIDDKADYKAMNIKRKNRFTSFDLVHNGELKNYNLLMSGLYNVENAIAAIIVCEILCIDYKYIFKGILGSAVKGRGEIYKTKDGKKTLIVDYAHNELSLKRYFEFVKDEFKGKKHICIIGAPGGKALNRRKEIGTLCYKNCDEIILTSDDPFYESFDNICSEIMSFIPKYKKIRVIENRTEAIKEAVNSYKNEETIISILGKGSETSQNYNGISRDYISDSVNAKIFVEEYNKNINQI</sequence>
<evidence type="ECO:0000313" key="7">
    <source>
        <dbReference type="EMBL" id="EDS71413.1"/>
    </source>
</evidence>
<dbReference type="PROSITE" id="PS01011">
    <property type="entry name" value="FOLYLPOLYGLU_SYNT_1"/>
    <property type="match status" value="1"/>
</dbReference>
<dbReference type="PANTHER" id="PTHR23135">
    <property type="entry name" value="MUR LIGASE FAMILY MEMBER"/>
    <property type="match status" value="1"/>
</dbReference>
<evidence type="ECO:0000256" key="2">
    <source>
        <dbReference type="ARBA" id="ARBA00022598"/>
    </source>
</evidence>
<dbReference type="GO" id="GO:0008765">
    <property type="term" value="F:UDP-N-acetylmuramoylalanyl-D-glutamate-2,6-diaminopimelate ligase activity"/>
    <property type="evidence" value="ECO:0007669"/>
    <property type="project" value="UniProtKB-EC"/>
</dbReference>
<reference evidence="7" key="1">
    <citation type="submission" date="2008-01" db="EMBL/GenBank/DDBJ databases">
        <authorList>
            <person name="Fulton L."/>
            <person name="Clifton S."/>
            <person name="Fulton B."/>
            <person name="Xu J."/>
            <person name="Minx P."/>
            <person name="Pepin K.H."/>
            <person name="Johnson M."/>
            <person name="Thiruvilangam P."/>
            <person name="Bhonagiri V."/>
            <person name="Nash W.E."/>
            <person name="Mardis E.R."/>
            <person name="Wilson R.K."/>
        </authorList>
    </citation>
    <scope>NUCLEOTIDE SEQUENCE [LARGE SCALE GENOMIC DNA]</scope>
    <source>
        <strain evidence="7">DSM 17244</strain>
    </source>
</reference>
<organism evidence="7 8">
    <name type="scientific">Anaerofustis stercorihominis DSM 17244</name>
    <dbReference type="NCBI Taxonomy" id="445971"/>
    <lineage>
        <taxon>Bacteria</taxon>
        <taxon>Bacillati</taxon>
        <taxon>Bacillota</taxon>
        <taxon>Clostridia</taxon>
        <taxon>Eubacteriales</taxon>
        <taxon>Eubacteriaceae</taxon>
        <taxon>Anaerofustis</taxon>
    </lineage>
</organism>
<dbReference type="PANTHER" id="PTHR23135:SF4">
    <property type="entry name" value="UDP-N-ACETYLMURAMOYL-L-ALANYL-D-GLUTAMATE--2,6-DIAMINOPIMELATE LIGASE MURE HOMOLOG, CHLOROPLASTIC"/>
    <property type="match status" value="1"/>
</dbReference>
<dbReference type="AlphaFoldDB" id="B1CAW6"/>
<protein>
    <submittedName>
        <fullName evidence="7">UDP-N-acetylmuramoyl-L-alanyl-D-glutamate--2, 6-diaminopimelate ligase</fullName>
        <ecNumber evidence="7">6.3.2.13</ecNumber>
    </submittedName>
</protein>
<dbReference type="InterPro" id="IPR013221">
    <property type="entry name" value="Mur_ligase_cen"/>
</dbReference>
<dbReference type="SUPFAM" id="SSF53244">
    <property type="entry name" value="MurD-like peptide ligases, peptide-binding domain"/>
    <property type="match status" value="1"/>
</dbReference>
<reference evidence="7" key="2">
    <citation type="submission" date="2013-08" db="EMBL/GenBank/DDBJ databases">
        <title>Draft genome sequence of Anaerofustis stercorihominis (DSM 17244).</title>
        <authorList>
            <person name="Sudarsanam P."/>
            <person name="Ley R."/>
            <person name="Guruge J."/>
            <person name="Turnbaugh P.J."/>
            <person name="Mahowald M."/>
            <person name="Liep D."/>
            <person name="Gordon J."/>
        </authorList>
    </citation>
    <scope>NUCLEOTIDE SEQUENCE</scope>
    <source>
        <strain evidence="7">DSM 17244</strain>
    </source>
</reference>
<dbReference type="Gene3D" id="3.90.190.20">
    <property type="entry name" value="Mur ligase, C-terminal domain"/>
    <property type="match status" value="1"/>
</dbReference>
<feature type="domain" description="Mur ligase central" evidence="6">
    <location>
        <begin position="15"/>
        <end position="222"/>
    </location>
</feature>
<keyword evidence="4" id="KW-0067">ATP-binding</keyword>
<dbReference type="InterPro" id="IPR036615">
    <property type="entry name" value="Mur_ligase_C_dom_sf"/>
</dbReference>
<evidence type="ECO:0000259" key="6">
    <source>
        <dbReference type="Pfam" id="PF08245"/>
    </source>
</evidence>
<evidence type="ECO:0000313" key="8">
    <source>
        <dbReference type="Proteomes" id="UP000005178"/>
    </source>
</evidence>